<sequence>MTSNAPKVRLLHLPRLALEGVLSNFDHLEPFELSTCSKRCKQIVESLKHGCTEIEVELFNGLTSVTVISGRNLKEYTRFHLSESPACGNHQFVTFNGRTVRMRKTRGTVCIYCSEGLTVKALVDHLVETFKVPIKTLKFFLHGFDDYRNFVQCFPKCDNLKIYRTWPEEDFTYLKEHVEHKHFYINGYLQ</sequence>
<dbReference type="Proteomes" id="UP000008281">
    <property type="component" value="Unassembled WGS sequence"/>
</dbReference>
<dbReference type="EMBL" id="DS268446">
    <property type="protein sequence ID" value="EFP02208.1"/>
    <property type="molecule type" value="Genomic_DNA"/>
</dbReference>
<dbReference type="HOGENOM" id="CLU_1429246_0_0_1"/>
<dbReference type="RefSeq" id="XP_003104286.2">
    <property type="nucleotide sequence ID" value="XM_003104238.2"/>
</dbReference>
<dbReference type="InParanoid" id="E3MHS6"/>
<organism evidence="3">
    <name type="scientific">Caenorhabditis remanei</name>
    <name type="common">Caenorhabditis vulgaris</name>
    <dbReference type="NCBI Taxonomy" id="31234"/>
    <lineage>
        <taxon>Eukaryota</taxon>
        <taxon>Metazoa</taxon>
        <taxon>Ecdysozoa</taxon>
        <taxon>Nematoda</taxon>
        <taxon>Chromadorea</taxon>
        <taxon>Rhabditida</taxon>
        <taxon>Rhabditina</taxon>
        <taxon>Rhabditomorpha</taxon>
        <taxon>Rhabditoidea</taxon>
        <taxon>Rhabditidae</taxon>
        <taxon>Peloderinae</taxon>
        <taxon>Caenorhabditis</taxon>
    </lineage>
</organism>
<keyword evidence="3" id="KW-1185">Reference proteome</keyword>
<dbReference type="AlphaFoldDB" id="E3MHS6"/>
<dbReference type="InterPro" id="IPR001810">
    <property type="entry name" value="F-box_dom"/>
</dbReference>
<evidence type="ECO:0000259" key="1">
    <source>
        <dbReference type="PROSITE" id="PS50181"/>
    </source>
</evidence>
<gene>
    <name evidence="2" type="ORF">CRE_24991</name>
</gene>
<dbReference type="KEGG" id="crq:GCK72_004630"/>
<dbReference type="PROSITE" id="PS50181">
    <property type="entry name" value="FBOX"/>
    <property type="match status" value="1"/>
</dbReference>
<proteinExistence type="predicted"/>
<dbReference type="GeneID" id="9803002"/>
<dbReference type="PANTHER" id="PTHR21503:SF8">
    <property type="entry name" value="F-BOX ASSOCIATED DOMAIN-CONTAINING PROTEIN-RELATED"/>
    <property type="match status" value="1"/>
</dbReference>
<accession>E3MHS6</accession>
<feature type="domain" description="F-box" evidence="1">
    <location>
        <begin position="7"/>
        <end position="62"/>
    </location>
</feature>
<dbReference type="PANTHER" id="PTHR21503">
    <property type="entry name" value="F-BOX-CONTAINING HYPOTHETICAL PROTEIN C.ELEGANS"/>
    <property type="match status" value="1"/>
</dbReference>
<protein>
    <recommendedName>
        <fullName evidence="1">F-box domain-containing protein</fullName>
    </recommendedName>
</protein>
<reference evidence="2" key="1">
    <citation type="submission" date="2007-07" db="EMBL/GenBank/DDBJ databases">
        <title>PCAP assembly of the Caenorhabditis remanei genome.</title>
        <authorList>
            <consortium name="The Caenorhabditis remanei Sequencing Consortium"/>
            <person name="Wilson R.K."/>
        </authorList>
    </citation>
    <scope>NUCLEOTIDE SEQUENCE [LARGE SCALE GENOMIC DNA]</scope>
    <source>
        <strain evidence="2">PB4641</strain>
    </source>
</reference>
<name>E3MHS6_CAERE</name>
<dbReference type="CTD" id="9803002"/>
<evidence type="ECO:0000313" key="3">
    <source>
        <dbReference type="Proteomes" id="UP000008281"/>
    </source>
</evidence>
<evidence type="ECO:0000313" key="2">
    <source>
        <dbReference type="EMBL" id="EFP02208.1"/>
    </source>
</evidence>